<protein>
    <recommendedName>
        <fullName evidence="3">ferredoxin--NADP(+) reductase</fullName>
        <ecNumber evidence="3">1.18.1.2</ecNumber>
    </recommendedName>
</protein>
<dbReference type="PANTHER" id="PTHR47878:SF1">
    <property type="entry name" value="FLAVODOXIN_FERREDOXIN--NADP REDUCTASE"/>
    <property type="match status" value="1"/>
</dbReference>
<dbReference type="Gene3D" id="2.40.30.10">
    <property type="entry name" value="Translation factors"/>
    <property type="match status" value="1"/>
</dbReference>
<evidence type="ECO:0000313" key="10">
    <source>
        <dbReference type="EMBL" id="OAQ22147.1"/>
    </source>
</evidence>
<accession>A0A197JAK8</accession>
<dbReference type="InterPro" id="IPR017938">
    <property type="entry name" value="Riboflavin_synthase-like_b-brl"/>
</dbReference>
<evidence type="ECO:0000256" key="8">
    <source>
        <dbReference type="ARBA" id="ARBA00023002"/>
    </source>
</evidence>
<dbReference type="GO" id="GO:0034599">
    <property type="term" value="P:cellular response to oxidative stress"/>
    <property type="evidence" value="ECO:0007669"/>
    <property type="project" value="TreeGrafter"/>
</dbReference>
<reference evidence="10 11" key="1">
    <citation type="submission" date="2016-05" db="EMBL/GenBank/DDBJ databases">
        <title>Genome sequencing reveals origins of a unique bacterial endosymbiosis in the earliest lineages of terrestrial Fungi.</title>
        <authorList>
            <consortium name="DOE Joint Genome Institute"/>
            <person name="Uehling J."/>
            <person name="Gryganskyi A."/>
            <person name="Hameed K."/>
            <person name="Tschaplinski T."/>
            <person name="Misztal P."/>
            <person name="Wu S."/>
            <person name="Desiro A."/>
            <person name="Vande Pol N."/>
            <person name="Du Z.-Y."/>
            <person name="Zienkiewicz A."/>
            <person name="Zienkiewicz K."/>
            <person name="Morin E."/>
            <person name="Tisserant E."/>
            <person name="Splivallo R."/>
            <person name="Hainaut M."/>
            <person name="Henrissat B."/>
            <person name="Ohm R."/>
            <person name="Kuo A."/>
            <person name="Yan J."/>
            <person name="Lipzen A."/>
            <person name="Nolan M."/>
            <person name="Labutti K."/>
            <person name="Barry K."/>
            <person name="Goldstein A."/>
            <person name="Labbe J."/>
            <person name="Schadt C."/>
            <person name="Tuskan G."/>
            <person name="Grigoriev I."/>
            <person name="Martin F."/>
            <person name="Vilgalys R."/>
            <person name="Bonito G."/>
        </authorList>
    </citation>
    <scope>NUCLEOTIDE SEQUENCE [LARGE SCALE GENOMIC DNA]</scope>
    <source>
        <strain evidence="10 11">AG-77</strain>
    </source>
</reference>
<dbReference type="PROSITE" id="PS51384">
    <property type="entry name" value="FAD_FR"/>
    <property type="match status" value="1"/>
</dbReference>
<evidence type="ECO:0000256" key="3">
    <source>
        <dbReference type="ARBA" id="ARBA00013223"/>
    </source>
</evidence>
<comment type="similarity">
    <text evidence="2">Belongs to the ferredoxin--NADP reductase type 1 family.</text>
</comment>
<evidence type="ECO:0000256" key="1">
    <source>
        <dbReference type="ARBA" id="ARBA00001974"/>
    </source>
</evidence>
<dbReference type="SUPFAM" id="SSF63380">
    <property type="entry name" value="Riboflavin synthase domain-like"/>
    <property type="match status" value="1"/>
</dbReference>
<dbReference type="GO" id="GO:0042167">
    <property type="term" value="P:heme catabolic process"/>
    <property type="evidence" value="ECO:0007669"/>
    <property type="project" value="TreeGrafter"/>
</dbReference>
<keyword evidence="11" id="KW-1185">Reference proteome</keyword>
<dbReference type="EMBL" id="KV442223">
    <property type="protein sequence ID" value="OAQ22147.1"/>
    <property type="molecule type" value="Genomic_DNA"/>
</dbReference>
<dbReference type="InterPro" id="IPR039261">
    <property type="entry name" value="FNR_nucleotide-bd"/>
</dbReference>
<dbReference type="AlphaFoldDB" id="A0A197JAK8"/>
<proteinExistence type="inferred from homology"/>
<dbReference type="InterPro" id="IPR051930">
    <property type="entry name" value="FNR_type-1"/>
</dbReference>
<evidence type="ECO:0000256" key="5">
    <source>
        <dbReference type="ARBA" id="ARBA00022741"/>
    </source>
</evidence>
<keyword evidence="7" id="KW-0521">NADP</keyword>
<dbReference type="Pfam" id="PF00970">
    <property type="entry name" value="FAD_binding_6"/>
    <property type="match status" value="1"/>
</dbReference>
<feature type="domain" description="FAD-binding FR-type" evidence="9">
    <location>
        <begin position="20"/>
        <end position="120"/>
    </location>
</feature>
<dbReference type="SUPFAM" id="SSF52343">
    <property type="entry name" value="Ferredoxin reductase-like, C-terminal NADP-linked domain"/>
    <property type="match status" value="1"/>
</dbReference>
<dbReference type="GO" id="GO:0000166">
    <property type="term" value="F:nucleotide binding"/>
    <property type="evidence" value="ECO:0007669"/>
    <property type="project" value="UniProtKB-KW"/>
</dbReference>
<gene>
    <name evidence="10" type="ORF">K457DRAFT_131465</name>
</gene>
<dbReference type="InterPro" id="IPR008333">
    <property type="entry name" value="Cbr1-like_FAD-bd_dom"/>
</dbReference>
<dbReference type="InterPro" id="IPR033892">
    <property type="entry name" value="FNR_bac"/>
</dbReference>
<keyword evidence="8" id="KW-0560">Oxidoreductase</keyword>
<comment type="cofactor">
    <cofactor evidence="1">
        <name>FAD</name>
        <dbReference type="ChEBI" id="CHEBI:57692"/>
    </cofactor>
</comment>
<evidence type="ECO:0000256" key="7">
    <source>
        <dbReference type="ARBA" id="ARBA00022857"/>
    </source>
</evidence>
<evidence type="ECO:0000256" key="4">
    <source>
        <dbReference type="ARBA" id="ARBA00022630"/>
    </source>
</evidence>
<evidence type="ECO:0000256" key="6">
    <source>
        <dbReference type="ARBA" id="ARBA00022827"/>
    </source>
</evidence>
<dbReference type="STRING" id="1314771.A0A197JAK8"/>
<keyword evidence="6" id="KW-0274">FAD</keyword>
<dbReference type="Pfam" id="PF00175">
    <property type="entry name" value="NAD_binding_1"/>
    <property type="match status" value="1"/>
</dbReference>
<dbReference type="Proteomes" id="UP000078512">
    <property type="component" value="Unassembled WGS sequence"/>
</dbReference>
<dbReference type="InterPro" id="IPR001433">
    <property type="entry name" value="OxRdtase_FAD/NAD-bd"/>
</dbReference>
<evidence type="ECO:0000259" key="9">
    <source>
        <dbReference type="PROSITE" id="PS51384"/>
    </source>
</evidence>
<dbReference type="InterPro" id="IPR017927">
    <property type="entry name" value="FAD-bd_FR_type"/>
</dbReference>
<keyword evidence="5" id="KW-0547">Nucleotide-binding</keyword>
<dbReference type="CDD" id="cd06195">
    <property type="entry name" value="FNR1"/>
    <property type="match status" value="1"/>
</dbReference>
<name>A0A197JAK8_9FUNG</name>
<dbReference type="PANTHER" id="PTHR47878">
    <property type="entry name" value="OXIDOREDUCTASE FAD/NAD(P)-BINDING DOMAIN PROTEIN"/>
    <property type="match status" value="1"/>
</dbReference>
<evidence type="ECO:0000313" key="11">
    <source>
        <dbReference type="Proteomes" id="UP000078512"/>
    </source>
</evidence>
<dbReference type="EC" id="1.18.1.2" evidence="3"/>
<sequence>MKATLIDRLFAATYDRFIMSNLTPQTVLSIRHWTDTLFSFTCTRDPSFRFDNGQFTLVGLEVNNKPLVRAYSMASANYEENLEFLSIKVQDGPLTSRLQHLKIGDSVYISKKSTGTLVTHHLLPGSTLWLLSTGTGLAPFMSIIKDPEIYSHYERIVLTHTCRFIDELAYKEYITQSLPQNEHIGELIRDQLIYYPTVTREPFRNRGRITDLIQGGKLFEDTDLPPFSVERDRLMLCGSPHMLKDTRALLKAMGFNEGTHSQPGHYVVERAFVD</sequence>
<organism evidence="10 11">
    <name type="scientific">Linnemannia elongata AG-77</name>
    <dbReference type="NCBI Taxonomy" id="1314771"/>
    <lineage>
        <taxon>Eukaryota</taxon>
        <taxon>Fungi</taxon>
        <taxon>Fungi incertae sedis</taxon>
        <taxon>Mucoromycota</taxon>
        <taxon>Mortierellomycotina</taxon>
        <taxon>Mortierellomycetes</taxon>
        <taxon>Mortierellales</taxon>
        <taxon>Mortierellaceae</taxon>
        <taxon>Linnemannia</taxon>
    </lineage>
</organism>
<dbReference type="OrthoDB" id="8299838at2759"/>
<dbReference type="GO" id="GO:0004324">
    <property type="term" value="F:ferredoxin-NADP+ reductase activity"/>
    <property type="evidence" value="ECO:0007669"/>
    <property type="project" value="UniProtKB-EC"/>
</dbReference>
<evidence type="ECO:0000256" key="2">
    <source>
        <dbReference type="ARBA" id="ARBA00008312"/>
    </source>
</evidence>
<keyword evidence="4" id="KW-0285">Flavoprotein</keyword>
<dbReference type="Gene3D" id="3.40.50.80">
    <property type="entry name" value="Nucleotide-binding domain of ferredoxin-NADP reductase (FNR) module"/>
    <property type="match status" value="1"/>
</dbReference>